<dbReference type="RefSeq" id="WP_057910106.1">
    <property type="nucleotide sequence ID" value="NZ_AZGK01000001.1"/>
</dbReference>
<dbReference type="EMBL" id="AZGK01000001">
    <property type="protein sequence ID" value="KRM47537.1"/>
    <property type="molecule type" value="Genomic_DNA"/>
</dbReference>
<evidence type="ECO:0000256" key="2">
    <source>
        <dbReference type="SAM" id="Phobius"/>
    </source>
</evidence>
<feature type="region of interest" description="Disordered" evidence="1">
    <location>
        <begin position="66"/>
        <end position="119"/>
    </location>
</feature>
<feature type="compositionally biased region" description="Basic and acidic residues" evidence="1">
    <location>
        <begin position="66"/>
        <end position="87"/>
    </location>
</feature>
<dbReference type="Proteomes" id="UP000051957">
    <property type="component" value="Unassembled WGS sequence"/>
</dbReference>
<protein>
    <submittedName>
        <fullName evidence="3">Uncharacterized protein</fullName>
    </submittedName>
</protein>
<accession>A0A0R1YYK9</accession>
<evidence type="ECO:0000256" key="1">
    <source>
        <dbReference type="SAM" id="MobiDB-lite"/>
    </source>
</evidence>
<evidence type="ECO:0000313" key="3">
    <source>
        <dbReference type="EMBL" id="KRM47537.1"/>
    </source>
</evidence>
<sequence>MYSFLSFLGGVGVIAAIVLTVLYFKRRKKQPEKARKYALYAWICVAVFMIFGWLASITPEGKQEAHDEDVSSSIEESRDAKSSSVKKEKAHKASVAKAESSSADKAMKKQAKAQREKSGKLHYKQLQNYLSNLPTKYEGAIDDAYYSPQDSKTIIVMNEAVLDVSAAKLKAVVRGAWNLGQNAYNKYSPLPDNVNANYVTVQDSAGNELAHTSLLGNFDYDADK</sequence>
<dbReference type="PATRIC" id="fig|1423784.4.peg.7"/>
<organism evidence="3 4">
    <name type="scientific">Lentilactobacillus parabuchneri DSM 5707 = NBRC 107865</name>
    <dbReference type="NCBI Taxonomy" id="1423784"/>
    <lineage>
        <taxon>Bacteria</taxon>
        <taxon>Bacillati</taxon>
        <taxon>Bacillota</taxon>
        <taxon>Bacilli</taxon>
        <taxon>Lactobacillales</taxon>
        <taxon>Lactobacillaceae</taxon>
        <taxon>Lentilactobacillus</taxon>
    </lineage>
</organism>
<dbReference type="AlphaFoldDB" id="A0A0R1YYK9"/>
<evidence type="ECO:0000313" key="4">
    <source>
        <dbReference type="Proteomes" id="UP000051957"/>
    </source>
</evidence>
<keyword evidence="2" id="KW-1133">Transmembrane helix</keyword>
<name>A0A0R1YYK9_9LACO</name>
<reference evidence="3 4" key="1">
    <citation type="journal article" date="2015" name="Genome Announc.">
        <title>Expanding the biotechnology potential of lactobacilli through comparative genomics of 213 strains and associated genera.</title>
        <authorList>
            <person name="Sun Z."/>
            <person name="Harris H.M."/>
            <person name="McCann A."/>
            <person name="Guo C."/>
            <person name="Argimon S."/>
            <person name="Zhang W."/>
            <person name="Yang X."/>
            <person name="Jeffery I.B."/>
            <person name="Cooney J.C."/>
            <person name="Kagawa T.F."/>
            <person name="Liu W."/>
            <person name="Song Y."/>
            <person name="Salvetti E."/>
            <person name="Wrobel A."/>
            <person name="Rasinkangas P."/>
            <person name="Parkhill J."/>
            <person name="Rea M.C."/>
            <person name="O'Sullivan O."/>
            <person name="Ritari J."/>
            <person name="Douillard F.P."/>
            <person name="Paul Ross R."/>
            <person name="Yang R."/>
            <person name="Briner A.E."/>
            <person name="Felis G.E."/>
            <person name="de Vos W.M."/>
            <person name="Barrangou R."/>
            <person name="Klaenhammer T.R."/>
            <person name="Caufield P.W."/>
            <person name="Cui Y."/>
            <person name="Zhang H."/>
            <person name="O'Toole P.W."/>
        </authorList>
    </citation>
    <scope>NUCLEOTIDE SEQUENCE [LARGE SCALE GENOMIC DNA]</scope>
    <source>
        <strain evidence="3 4">DSM 5707</strain>
    </source>
</reference>
<feature type="transmembrane region" description="Helical" evidence="2">
    <location>
        <begin position="37"/>
        <end position="55"/>
    </location>
</feature>
<feature type="transmembrane region" description="Helical" evidence="2">
    <location>
        <begin position="6"/>
        <end position="25"/>
    </location>
</feature>
<proteinExistence type="predicted"/>
<comment type="caution">
    <text evidence="3">The sequence shown here is derived from an EMBL/GenBank/DDBJ whole genome shotgun (WGS) entry which is preliminary data.</text>
</comment>
<gene>
    <name evidence="3" type="ORF">FC51_GL000009</name>
</gene>
<feature type="compositionally biased region" description="Low complexity" evidence="1">
    <location>
        <begin position="95"/>
        <end position="104"/>
    </location>
</feature>
<keyword evidence="2" id="KW-0472">Membrane</keyword>
<keyword evidence="2" id="KW-0812">Transmembrane</keyword>